<keyword evidence="3" id="KW-1015">Disulfide bond</keyword>
<comment type="caution">
    <text evidence="9">The sequence shown here is derived from an EMBL/GenBank/DDBJ whole genome shotgun (WGS) entry which is preliminary data.</text>
</comment>
<comment type="similarity">
    <text evidence="7">Belongs to the glycosyl hydrolase 16 family.</text>
</comment>
<accession>A0A9Q0CR63</accession>
<dbReference type="GO" id="GO:0048046">
    <property type="term" value="C:apoplast"/>
    <property type="evidence" value="ECO:0007669"/>
    <property type="project" value="UniProtKB-SubCell"/>
</dbReference>
<dbReference type="InterPro" id="IPR008263">
    <property type="entry name" value="GH16_AS"/>
</dbReference>
<dbReference type="InterPro" id="IPR000757">
    <property type="entry name" value="Beta-glucanase-like"/>
</dbReference>
<dbReference type="Pfam" id="PF00722">
    <property type="entry name" value="Glyco_hydro_16"/>
    <property type="match status" value="1"/>
</dbReference>
<dbReference type="InterPro" id="IPR013320">
    <property type="entry name" value="ConA-like_dom_sf"/>
</dbReference>
<keyword evidence="7" id="KW-0134">Cell wall</keyword>
<keyword evidence="7" id="KW-0964">Secreted</keyword>
<dbReference type="PROSITE" id="PS51762">
    <property type="entry name" value="GH16_2"/>
    <property type="match status" value="1"/>
</dbReference>
<evidence type="ECO:0000256" key="3">
    <source>
        <dbReference type="ARBA" id="ARBA00023157"/>
    </source>
</evidence>
<name>A0A9Q0CR63_9POAL</name>
<dbReference type="GO" id="GO:0004553">
    <property type="term" value="F:hydrolase activity, hydrolyzing O-glycosyl compounds"/>
    <property type="evidence" value="ECO:0007669"/>
    <property type="project" value="InterPro"/>
</dbReference>
<dbReference type="AlphaFoldDB" id="A0A9Q0CR63"/>
<feature type="active site" description="Nucleophile" evidence="6">
    <location>
        <position position="160"/>
    </location>
</feature>
<dbReference type="PANTHER" id="PTHR31062">
    <property type="entry name" value="XYLOGLUCAN ENDOTRANSGLUCOSYLASE/HYDROLASE PROTEIN 8-RELATED"/>
    <property type="match status" value="1"/>
</dbReference>
<evidence type="ECO:0000256" key="7">
    <source>
        <dbReference type="RuleBase" id="RU361120"/>
    </source>
</evidence>
<keyword evidence="5 7" id="KW-0326">Glycosidase</keyword>
<feature type="active site" description="Proton donor" evidence="6">
    <location>
        <position position="164"/>
    </location>
</feature>
<dbReference type="InterPro" id="IPR010713">
    <property type="entry name" value="XET_C"/>
</dbReference>
<evidence type="ECO:0000256" key="5">
    <source>
        <dbReference type="ARBA" id="ARBA00023295"/>
    </source>
</evidence>
<keyword evidence="10" id="KW-1185">Reference proteome</keyword>
<evidence type="ECO:0000256" key="4">
    <source>
        <dbReference type="ARBA" id="ARBA00023180"/>
    </source>
</evidence>
<dbReference type="GO" id="GO:0071555">
    <property type="term" value="P:cell wall organization"/>
    <property type="evidence" value="ECO:0007669"/>
    <property type="project" value="UniProtKB-KW"/>
</dbReference>
<dbReference type="GO" id="GO:0042546">
    <property type="term" value="P:cell wall biogenesis"/>
    <property type="evidence" value="ECO:0007669"/>
    <property type="project" value="InterPro"/>
</dbReference>
<organism evidence="9 10">
    <name type="scientific">Rhynchospora breviuscula</name>
    <dbReference type="NCBI Taxonomy" id="2022672"/>
    <lineage>
        <taxon>Eukaryota</taxon>
        <taxon>Viridiplantae</taxon>
        <taxon>Streptophyta</taxon>
        <taxon>Embryophyta</taxon>
        <taxon>Tracheophyta</taxon>
        <taxon>Spermatophyta</taxon>
        <taxon>Magnoliopsida</taxon>
        <taxon>Liliopsida</taxon>
        <taxon>Poales</taxon>
        <taxon>Cyperaceae</taxon>
        <taxon>Cyperoideae</taxon>
        <taxon>Rhynchosporeae</taxon>
        <taxon>Rhynchospora</taxon>
    </lineage>
</organism>
<evidence type="ECO:0000259" key="8">
    <source>
        <dbReference type="PROSITE" id="PS51762"/>
    </source>
</evidence>
<evidence type="ECO:0000313" key="9">
    <source>
        <dbReference type="EMBL" id="KAJ1698257.1"/>
    </source>
</evidence>
<dbReference type="OrthoDB" id="4781at2759"/>
<dbReference type="InterPro" id="IPR008264">
    <property type="entry name" value="Beta_glucanase"/>
</dbReference>
<proteinExistence type="inferred from homology"/>
<dbReference type="GO" id="GO:0016762">
    <property type="term" value="F:xyloglucan:xyloglucosyl transferase activity"/>
    <property type="evidence" value="ECO:0007669"/>
    <property type="project" value="UniProtKB-EC"/>
</dbReference>
<keyword evidence="7" id="KW-0961">Cell wall biogenesis/degradation</keyword>
<dbReference type="GO" id="GO:0010411">
    <property type="term" value="P:xyloglucan metabolic process"/>
    <property type="evidence" value="ECO:0007669"/>
    <property type="project" value="InterPro"/>
</dbReference>
<evidence type="ECO:0000256" key="2">
    <source>
        <dbReference type="ARBA" id="ARBA00022801"/>
    </source>
</evidence>
<dbReference type="Pfam" id="PF06955">
    <property type="entry name" value="XET_C"/>
    <property type="match status" value="1"/>
</dbReference>
<evidence type="ECO:0000256" key="6">
    <source>
        <dbReference type="PIRSR" id="PIRSR608264-1"/>
    </source>
</evidence>
<comment type="subcellular location">
    <subcellularLocation>
        <location evidence="7">Secreted</location>
        <location evidence="7">Cell wall</location>
    </subcellularLocation>
    <subcellularLocation>
        <location evidence="7">Secreted</location>
        <location evidence="7">Extracellular space</location>
        <location evidence="7">Apoplast</location>
    </subcellularLocation>
</comment>
<dbReference type="InterPro" id="IPR044791">
    <property type="entry name" value="Beta-glucanase/XTH"/>
</dbReference>
<dbReference type="Gene3D" id="2.60.120.200">
    <property type="match status" value="1"/>
</dbReference>
<keyword evidence="4" id="KW-0325">Glycoprotein</keyword>
<dbReference type="CDD" id="cd02176">
    <property type="entry name" value="GH16_XET"/>
    <property type="match status" value="1"/>
</dbReference>
<dbReference type="InterPro" id="IPR016455">
    <property type="entry name" value="XTH"/>
</dbReference>
<keyword evidence="7" id="KW-0052">Apoplast</keyword>
<sequence length="341" mass="39615">MPCLVYAFKVGHNMLKFSCCVVSMSHSVEGPLDLRFLSEDLFSACFVTLSSTYSRMYCSQGYANRFHLVHLLIVISFMVSSHGSDFNKDFVVTWGHRNAQIHDEGRLLELSLNREIGSRVQSKERYLYGRFDLEMKLVKGESAGTITSFYICTGGLNHDEVDFEFLGNKSGEPYILHTNFFINGTGSKEHQFFLWFDPTEDFHTYSILWNPFNIILYVDGIPIRVVKNNMEYGIAFPTSKPVHVYASIWDAEDWVTQGGRVKTDWSKAPFTAYYRKFNLSNACVWNDGKTDCGINPDWMDQKLDWWSWMTLRWVQMNYLLYDYCTDPKRFKNSLPPECVIL</sequence>
<gene>
    <name evidence="9" type="ORF">LUZ63_006769</name>
</gene>
<dbReference type="PROSITE" id="PS01034">
    <property type="entry name" value="GH16_1"/>
    <property type="match status" value="1"/>
</dbReference>
<evidence type="ECO:0000313" key="10">
    <source>
        <dbReference type="Proteomes" id="UP001151287"/>
    </source>
</evidence>
<dbReference type="EMBL" id="JAMQYH010000002">
    <property type="protein sequence ID" value="KAJ1698257.1"/>
    <property type="molecule type" value="Genomic_DNA"/>
</dbReference>
<comment type="PTM">
    <text evidence="7">Contains at least one intrachain disulfide bond essential for its enzymatic activity.</text>
</comment>
<dbReference type="Proteomes" id="UP001151287">
    <property type="component" value="Unassembled WGS sequence"/>
</dbReference>
<comment type="function">
    <text evidence="7">Catalyzes xyloglucan endohydrolysis (XEH) and/or endotransglycosylation (XET). Cleaves and religates xyloglucan polymers, an essential constituent of the primary cell wall, and thereby participates in cell wall construction of growing tissues.</text>
</comment>
<keyword evidence="1 7" id="KW-0808">Transferase</keyword>
<dbReference type="PRINTS" id="PR00737">
    <property type="entry name" value="GLHYDRLASE16"/>
</dbReference>
<keyword evidence="2 7" id="KW-0378">Hydrolase</keyword>
<protein>
    <recommendedName>
        <fullName evidence="7">Xyloglucan endotransglucosylase/hydrolase</fullName>
        <ecNumber evidence="7">2.4.1.207</ecNumber>
    </recommendedName>
</protein>
<dbReference type="FunFam" id="2.60.120.200:FF:000025">
    <property type="entry name" value="Xyloglucan endotransglucosylase/hydrolase"/>
    <property type="match status" value="1"/>
</dbReference>
<dbReference type="EC" id="2.4.1.207" evidence="7"/>
<dbReference type="SUPFAM" id="SSF49899">
    <property type="entry name" value="Concanavalin A-like lectins/glucanases"/>
    <property type="match status" value="1"/>
</dbReference>
<feature type="domain" description="GH16" evidence="8">
    <location>
        <begin position="60"/>
        <end position="274"/>
    </location>
</feature>
<evidence type="ECO:0000256" key="1">
    <source>
        <dbReference type="ARBA" id="ARBA00022679"/>
    </source>
</evidence>
<reference evidence="9" key="1">
    <citation type="journal article" date="2022" name="Cell">
        <title>Repeat-based holocentromeres influence genome architecture and karyotype evolution.</title>
        <authorList>
            <person name="Hofstatter P.G."/>
            <person name="Thangavel G."/>
            <person name="Lux T."/>
            <person name="Neumann P."/>
            <person name="Vondrak T."/>
            <person name="Novak P."/>
            <person name="Zhang M."/>
            <person name="Costa L."/>
            <person name="Castellani M."/>
            <person name="Scott A."/>
            <person name="Toegelov H."/>
            <person name="Fuchs J."/>
            <person name="Mata-Sucre Y."/>
            <person name="Dias Y."/>
            <person name="Vanzela A.L.L."/>
            <person name="Huettel B."/>
            <person name="Almeida C.C.S."/>
            <person name="Simkova H."/>
            <person name="Souza G."/>
            <person name="Pedrosa-Harand A."/>
            <person name="Macas J."/>
            <person name="Mayer K.F.X."/>
            <person name="Houben A."/>
            <person name="Marques A."/>
        </authorList>
    </citation>
    <scope>NUCLEOTIDE SEQUENCE</scope>
    <source>
        <strain evidence="9">RhyBre1mFocal</strain>
    </source>
</reference>